<name>A0A1N7NY09_9BACT</name>
<sequence>MKKLFTITFLIFLSGFTIPFLAIAQKEIPTKDLLYLKDGSVLSGSIRYNPKKSAETVILISEGVEKSYSVNEADGFLFEFQEKYVIKDLNTKDFDSKRFFSRLIIDGDLKLYQLFGRFYIEDQSEKIIPLQKSEIGEFTKKEKSSKYHLSILSFVTQGDCSSNKGSSLDKVQLNDESLNDYLVAYLACLGSSFTSYIDNRPRAQLNYYAQIGGVHTRYKYARESVPVRQNIQKNTIPAITTGVRLDELRGKPRVSMDFLLGITSQNNSLDYFYEDNVYRYVGTSNYSLFSLTGNWFVNYTLLKKQKFDLYAGVGPMTRVNFFKEEFAIAETIRTTNGFTVLDEGQAFDVAPYTLGLGYKIGAVLAKNTRSRITAELIMDFTPRSVNINIANRSNLDQFSTAFMIGYSFRQLKK</sequence>
<dbReference type="STRING" id="529505.SAMN05421761_11281"/>
<evidence type="ECO:0000313" key="1">
    <source>
        <dbReference type="EMBL" id="SIT03237.1"/>
    </source>
</evidence>
<dbReference type="AlphaFoldDB" id="A0A1N7NY09"/>
<dbReference type="OrthoDB" id="836802at2"/>
<accession>A0A1N7NY09</accession>
<evidence type="ECO:0000313" key="2">
    <source>
        <dbReference type="Proteomes" id="UP000186026"/>
    </source>
</evidence>
<dbReference type="RefSeq" id="WP_076502266.1">
    <property type="nucleotide sequence ID" value="NZ_FTOP01000012.1"/>
</dbReference>
<protein>
    <submittedName>
        <fullName evidence="1">Uncharacterized protein</fullName>
    </submittedName>
</protein>
<gene>
    <name evidence="1" type="ORF">SAMN05421761_11281</name>
</gene>
<reference evidence="2" key="1">
    <citation type="submission" date="2017-01" db="EMBL/GenBank/DDBJ databases">
        <authorList>
            <person name="Varghese N."/>
            <person name="Submissions S."/>
        </authorList>
    </citation>
    <scope>NUCLEOTIDE SEQUENCE [LARGE SCALE GENOMIC DNA]</scope>
    <source>
        <strain evidence="2">DSM 46698</strain>
    </source>
</reference>
<organism evidence="1 2">
    <name type="scientific">Belliella pelovolcani</name>
    <dbReference type="NCBI Taxonomy" id="529505"/>
    <lineage>
        <taxon>Bacteria</taxon>
        <taxon>Pseudomonadati</taxon>
        <taxon>Bacteroidota</taxon>
        <taxon>Cytophagia</taxon>
        <taxon>Cytophagales</taxon>
        <taxon>Cyclobacteriaceae</taxon>
        <taxon>Belliella</taxon>
    </lineage>
</organism>
<dbReference type="EMBL" id="FTOP01000012">
    <property type="protein sequence ID" value="SIT03237.1"/>
    <property type="molecule type" value="Genomic_DNA"/>
</dbReference>
<proteinExistence type="predicted"/>
<keyword evidence="2" id="KW-1185">Reference proteome</keyword>
<dbReference type="Proteomes" id="UP000186026">
    <property type="component" value="Unassembled WGS sequence"/>
</dbReference>